<accession>A0A7M7QPY7</accession>
<dbReference type="AlphaFoldDB" id="A0A7M7QPY7"/>
<protein>
    <submittedName>
        <fullName evidence="1">Uncharacterized protein</fullName>
    </submittedName>
</protein>
<sequence length="75" mass="8477">MESNKTDNTPKQTMVYICVTTKVLMNKYNPKGGGRLFEPICNRWSCRQTLAKKNTIAPLAALLPIRCLRGAFRCT</sequence>
<evidence type="ECO:0000313" key="1">
    <source>
        <dbReference type="EnsemblMetazoa" id="XP_031789098"/>
    </source>
</evidence>
<proteinExistence type="predicted"/>
<dbReference type="Proteomes" id="UP000002358">
    <property type="component" value="Unassembled WGS sequence"/>
</dbReference>
<keyword evidence="2" id="KW-1185">Reference proteome</keyword>
<organism evidence="1 2">
    <name type="scientific">Nasonia vitripennis</name>
    <name type="common">Parasitic wasp</name>
    <dbReference type="NCBI Taxonomy" id="7425"/>
    <lineage>
        <taxon>Eukaryota</taxon>
        <taxon>Metazoa</taxon>
        <taxon>Ecdysozoa</taxon>
        <taxon>Arthropoda</taxon>
        <taxon>Hexapoda</taxon>
        <taxon>Insecta</taxon>
        <taxon>Pterygota</taxon>
        <taxon>Neoptera</taxon>
        <taxon>Endopterygota</taxon>
        <taxon>Hymenoptera</taxon>
        <taxon>Apocrita</taxon>
        <taxon>Proctotrupomorpha</taxon>
        <taxon>Chalcidoidea</taxon>
        <taxon>Pteromalidae</taxon>
        <taxon>Pteromalinae</taxon>
        <taxon>Nasonia</taxon>
    </lineage>
</organism>
<gene>
    <name evidence="1" type="primary">100118293</name>
</gene>
<name>A0A7M7QPY7_NASVI</name>
<dbReference type="OrthoDB" id="5585087at2759"/>
<dbReference type="EnsemblMetazoa" id="XM_031933238">
    <property type="protein sequence ID" value="XP_031789098"/>
    <property type="gene ID" value="LOC100118293"/>
</dbReference>
<reference evidence="1" key="1">
    <citation type="submission" date="2021-01" db="UniProtKB">
        <authorList>
            <consortium name="EnsemblMetazoa"/>
        </authorList>
    </citation>
    <scope>IDENTIFICATION</scope>
</reference>
<evidence type="ECO:0000313" key="2">
    <source>
        <dbReference type="Proteomes" id="UP000002358"/>
    </source>
</evidence>